<dbReference type="KEGG" id="noy:EXE57_00035"/>
<sequence length="112" mass="12390">MEVRRGWVEGPAHRGEGPEQFLWRGRLWKVRAVLAHWVETGPWWQSSGVRAVIGSDEASTAPVTTPGATATDLLVERELWRVEAGRGADAGGVFDLSFDWTQGSWQLVGCED</sequence>
<feature type="domain" description="DUF6504" evidence="1">
    <location>
        <begin position="16"/>
        <end position="109"/>
    </location>
</feature>
<name>A0A4P7GQ26_9ACTN</name>
<evidence type="ECO:0000313" key="2">
    <source>
        <dbReference type="EMBL" id="QBR94233.1"/>
    </source>
</evidence>
<protein>
    <recommendedName>
        <fullName evidence="1">DUF6504 domain-containing protein</fullName>
    </recommendedName>
</protein>
<organism evidence="2 3">
    <name type="scientific">Nocardioides euryhalodurans</name>
    <dbReference type="NCBI Taxonomy" id="2518370"/>
    <lineage>
        <taxon>Bacteria</taxon>
        <taxon>Bacillati</taxon>
        <taxon>Actinomycetota</taxon>
        <taxon>Actinomycetes</taxon>
        <taxon>Propionibacteriales</taxon>
        <taxon>Nocardioidaceae</taxon>
        <taxon>Nocardioides</taxon>
    </lineage>
</organism>
<dbReference type="Pfam" id="PF20114">
    <property type="entry name" value="DUF6504"/>
    <property type="match status" value="1"/>
</dbReference>
<dbReference type="InterPro" id="IPR045443">
    <property type="entry name" value="DUF6504"/>
</dbReference>
<reference evidence="2 3" key="1">
    <citation type="submission" date="2019-03" db="EMBL/GenBank/DDBJ databases">
        <title>Three New Species of Nocardioides, Nocardioides euryhalodurans sp. nov., Nocardioides seonyuensis sp. nov. and Nocardioides eburneoflavus sp. nov., Iolated from Soil.</title>
        <authorList>
            <person name="Roh S.G."/>
            <person name="Lee C."/>
            <person name="Kim M.-K."/>
            <person name="Kim S.B."/>
        </authorList>
    </citation>
    <scope>NUCLEOTIDE SEQUENCE [LARGE SCALE GENOMIC DNA]</scope>
    <source>
        <strain evidence="2 3">MMS17-SY117</strain>
    </source>
</reference>
<accession>A0A4P7GQ26</accession>
<keyword evidence="3" id="KW-1185">Reference proteome</keyword>
<dbReference type="AlphaFoldDB" id="A0A4P7GQ26"/>
<evidence type="ECO:0000313" key="3">
    <source>
        <dbReference type="Proteomes" id="UP000294894"/>
    </source>
</evidence>
<gene>
    <name evidence="2" type="ORF">EXE57_00035</name>
</gene>
<dbReference type="OrthoDB" id="5243842at2"/>
<dbReference type="EMBL" id="CP038267">
    <property type="protein sequence ID" value="QBR94233.1"/>
    <property type="molecule type" value="Genomic_DNA"/>
</dbReference>
<proteinExistence type="predicted"/>
<evidence type="ECO:0000259" key="1">
    <source>
        <dbReference type="Pfam" id="PF20114"/>
    </source>
</evidence>
<dbReference type="Proteomes" id="UP000294894">
    <property type="component" value="Chromosome"/>
</dbReference>